<dbReference type="SUPFAM" id="SSF54523">
    <property type="entry name" value="Pili subunits"/>
    <property type="match status" value="1"/>
</dbReference>
<dbReference type="AlphaFoldDB" id="A0A3E0U535"/>
<dbReference type="Proteomes" id="UP000256899">
    <property type="component" value="Unassembled WGS sequence"/>
</dbReference>
<evidence type="ECO:0000313" key="3">
    <source>
        <dbReference type="Proteomes" id="UP000256899"/>
    </source>
</evidence>
<feature type="transmembrane region" description="Helical" evidence="1">
    <location>
        <begin position="12"/>
        <end position="34"/>
    </location>
</feature>
<dbReference type="InterPro" id="IPR045584">
    <property type="entry name" value="Pilin-like"/>
</dbReference>
<evidence type="ECO:0000313" key="2">
    <source>
        <dbReference type="EMBL" id="REL31824.1"/>
    </source>
</evidence>
<keyword evidence="1" id="KW-1133">Transmembrane helix</keyword>
<dbReference type="RefSeq" id="WP_116016958.1">
    <property type="nucleotide sequence ID" value="NZ_QUOT01000001.1"/>
</dbReference>
<dbReference type="PROSITE" id="PS00409">
    <property type="entry name" value="PROKAR_NTER_METHYL"/>
    <property type="match status" value="1"/>
</dbReference>
<dbReference type="Gene3D" id="3.30.700.10">
    <property type="entry name" value="Glycoprotein, Type 4 Pilin"/>
    <property type="match status" value="1"/>
</dbReference>
<accession>A0A3E0U535</accession>
<dbReference type="InterPro" id="IPR012902">
    <property type="entry name" value="N_methyl_site"/>
</dbReference>
<dbReference type="PANTHER" id="PTHR30093:SF7">
    <property type="entry name" value="MSHA MAJOR PILIN SUBUNIT MSHA"/>
    <property type="match status" value="1"/>
</dbReference>
<dbReference type="EMBL" id="QUOT01000001">
    <property type="protein sequence ID" value="REL31824.1"/>
    <property type="molecule type" value="Genomic_DNA"/>
</dbReference>
<evidence type="ECO:0000256" key="1">
    <source>
        <dbReference type="SAM" id="Phobius"/>
    </source>
</evidence>
<keyword evidence="1" id="KW-0812">Transmembrane</keyword>
<dbReference type="PANTHER" id="PTHR30093">
    <property type="entry name" value="GENERAL SECRETION PATHWAY PROTEIN G"/>
    <property type="match status" value="1"/>
</dbReference>
<proteinExistence type="predicted"/>
<dbReference type="NCBIfam" id="TIGR02532">
    <property type="entry name" value="IV_pilin_GFxxxE"/>
    <property type="match status" value="1"/>
</dbReference>
<comment type="caution">
    <text evidence="2">The sequence shown here is derived from an EMBL/GenBank/DDBJ whole genome shotgun (WGS) entry which is preliminary data.</text>
</comment>
<name>A0A3E0U535_9GAMM</name>
<keyword evidence="3" id="KW-1185">Reference proteome</keyword>
<reference evidence="3" key="1">
    <citation type="submission" date="2018-08" db="EMBL/GenBank/DDBJ databases">
        <title>Thalassotalea euphylliae genome.</title>
        <authorList>
            <person name="Summers S."/>
            <person name="Rice S.A."/>
            <person name="Freckelton M.L."/>
            <person name="Nedved B.T."/>
            <person name="Hadfield M.G."/>
        </authorList>
    </citation>
    <scope>NUCLEOTIDE SEQUENCE [LARGE SCALE GENOMIC DNA]</scope>
    <source>
        <strain evidence="3">H3</strain>
    </source>
</reference>
<dbReference type="Pfam" id="PF07963">
    <property type="entry name" value="N_methyl"/>
    <property type="match status" value="1"/>
</dbReference>
<sequence>MKTLQKQKGFTLIELVVVIVILGILAATAAPRFIDLQDDAQTATLQAVAASMQSAATLVHSKSLIAGNQSQADTTVQVNNADLDIVFGYPTSADADGEAAWRALLDLDFDDGNANTGPEEFDIIVDSNVVTIFPVGQAVTDANDACSVSYTDPGQAGGPIDVNVVPC</sequence>
<keyword evidence="1" id="KW-0472">Membrane</keyword>
<organism evidence="2 3">
    <name type="scientific">Thalassotalea euphylliae</name>
    <dbReference type="NCBI Taxonomy" id="1655234"/>
    <lineage>
        <taxon>Bacteria</taxon>
        <taxon>Pseudomonadati</taxon>
        <taxon>Pseudomonadota</taxon>
        <taxon>Gammaproteobacteria</taxon>
        <taxon>Alteromonadales</taxon>
        <taxon>Colwelliaceae</taxon>
        <taxon>Thalassotalea</taxon>
    </lineage>
</organism>
<protein>
    <submittedName>
        <fullName evidence="2">Type II secretion system protein</fullName>
    </submittedName>
</protein>
<gene>
    <name evidence="2" type="ORF">DXX94_14470</name>
</gene>